<reference evidence="10" key="1">
    <citation type="journal article" date="2015" name="Genome Announc.">
        <title>Genome sequence of the AIDS-associated pathogen Penicillium marneffei (ATCC18224) and its near taxonomic relative Talaromyces stipitatus (ATCC10500).</title>
        <authorList>
            <person name="Nierman W.C."/>
            <person name="Fedorova-Abrams N.D."/>
            <person name="Andrianopoulos A."/>
        </authorList>
    </citation>
    <scope>NUCLEOTIDE SEQUENCE [LARGE SCALE GENOMIC DNA]</scope>
    <source>
        <strain evidence="10">ATCC 10500 / CBS 375.48 / QM 6759 / NRRL 1006</strain>
    </source>
</reference>
<dbReference type="PhylomeDB" id="B8MQG6"/>
<dbReference type="GO" id="GO:0005886">
    <property type="term" value="C:plasma membrane"/>
    <property type="evidence" value="ECO:0007669"/>
    <property type="project" value="TreeGrafter"/>
</dbReference>
<feature type="transmembrane region" description="Helical" evidence="8">
    <location>
        <begin position="312"/>
        <end position="333"/>
    </location>
</feature>
<feature type="transmembrane region" description="Helical" evidence="8">
    <location>
        <begin position="103"/>
        <end position="125"/>
    </location>
</feature>
<keyword evidence="10" id="KW-1185">Reference proteome</keyword>
<dbReference type="InterPro" id="IPR011701">
    <property type="entry name" value="MFS"/>
</dbReference>
<evidence type="ECO:0008006" key="11">
    <source>
        <dbReference type="Google" id="ProtNLM"/>
    </source>
</evidence>
<gene>
    <name evidence="9" type="ORF">TSTA_058570</name>
</gene>
<dbReference type="PANTHER" id="PTHR23501:SF12">
    <property type="entry name" value="MAJOR FACILITATOR SUPERFAMILY (MFS) PROFILE DOMAIN-CONTAINING PROTEIN-RELATED"/>
    <property type="match status" value="1"/>
</dbReference>
<feature type="transmembrane region" description="Helical" evidence="8">
    <location>
        <begin position="367"/>
        <end position="389"/>
    </location>
</feature>
<protein>
    <recommendedName>
        <fullName evidence="11">Efflux pump antibiotic resistance protein</fullName>
    </recommendedName>
</protein>
<feature type="transmembrane region" description="Helical" evidence="8">
    <location>
        <begin position="339"/>
        <end position="360"/>
    </location>
</feature>
<keyword evidence="3" id="KW-0813">Transport</keyword>
<dbReference type="AlphaFoldDB" id="B8MQG6"/>
<evidence type="ECO:0000256" key="5">
    <source>
        <dbReference type="ARBA" id="ARBA00022989"/>
    </source>
</evidence>
<keyword evidence="5 8" id="KW-1133">Transmembrane helix</keyword>
<dbReference type="PANTHER" id="PTHR23501">
    <property type="entry name" value="MAJOR FACILITATOR SUPERFAMILY"/>
    <property type="match status" value="1"/>
</dbReference>
<evidence type="ECO:0000256" key="1">
    <source>
        <dbReference type="ARBA" id="ARBA00004141"/>
    </source>
</evidence>
<dbReference type="Pfam" id="PF07690">
    <property type="entry name" value="MFS_1"/>
    <property type="match status" value="1"/>
</dbReference>
<comment type="subcellular location">
    <subcellularLocation>
        <location evidence="1">Membrane</location>
        <topology evidence="1">Multi-pass membrane protein</topology>
    </subcellularLocation>
</comment>
<accession>B8MQG6</accession>
<evidence type="ECO:0000256" key="7">
    <source>
        <dbReference type="SAM" id="MobiDB-lite"/>
    </source>
</evidence>
<dbReference type="HOGENOM" id="CLU_000960_22_1_1"/>
<feature type="transmembrane region" description="Helical" evidence="8">
    <location>
        <begin position="203"/>
        <end position="223"/>
    </location>
</feature>
<evidence type="ECO:0000256" key="6">
    <source>
        <dbReference type="ARBA" id="ARBA00023136"/>
    </source>
</evidence>
<dbReference type="InterPro" id="IPR036259">
    <property type="entry name" value="MFS_trans_sf"/>
</dbReference>
<feature type="transmembrane region" description="Helical" evidence="8">
    <location>
        <begin position="275"/>
        <end position="300"/>
    </location>
</feature>
<dbReference type="RefSeq" id="XP_002487479.1">
    <property type="nucleotide sequence ID" value="XM_002487434.1"/>
</dbReference>
<feature type="transmembrane region" description="Helical" evidence="8">
    <location>
        <begin position="70"/>
        <end position="91"/>
    </location>
</feature>
<feature type="compositionally biased region" description="Polar residues" evidence="7">
    <location>
        <begin position="11"/>
        <end position="20"/>
    </location>
</feature>
<evidence type="ECO:0000313" key="10">
    <source>
        <dbReference type="Proteomes" id="UP000001745"/>
    </source>
</evidence>
<name>B8MQG6_TALSN</name>
<feature type="transmembrane region" description="Helical" evidence="8">
    <location>
        <begin position="32"/>
        <end position="50"/>
    </location>
</feature>
<dbReference type="Gene3D" id="1.20.1250.20">
    <property type="entry name" value="MFS general substrate transporter like domains"/>
    <property type="match status" value="1"/>
</dbReference>
<evidence type="ECO:0000256" key="8">
    <source>
        <dbReference type="SAM" id="Phobius"/>
    </source>
</evidence>
<feature type="transmembrane region" description="Helical" evidence="8">
    <location>
        <begin position="481"/>
        <end position="501"/>
    </location>
</feature>
<feature type="region of interest" description="Disordered" evidence="7">
    <location>
        <begin position="1"/>
        <end position="22"/>
    </location>
</feature>
<feature type="transmembrane region" description="Helical" evidence="8">
    <location>
        <begin position="235"/>
        <end position="255"/>
    </location>
</feature>
<dbReference type="OMA" id="DVYVMAI"/>
<dbReference type="InParanoid" id="B8MQG6"/>
<evidence type="ECO:0000256" key="4">
    <source>
        <dbReference type="ARBA" id="ARBA00022692"/>
    </source>
</evidence>
<evidence type="ECO:0000256" key="2">
    <source>
        <dbReference type="ARBA" id="ARBA00007520"/>
    </source>
</evidence>
<organism evidence="9 10">
    <name type="scientific">Talaromyces stipitatus (strain ATCC 10500 / CBS 375.48 / QM 6759 / NRRL 1006)</name>
    <name type="common">Penicillium stipitatum</name>
    <dbReference type="NCBI Taxonomy" id="441959"/>
    <lineage>
        <taxon>Eukaryota</taxon>
        <taxon>Fungi</taxon>
        <taxon>Dikarya</taxon>
        <taxon>Ascomycota</taxon>
        <taxon>Pezizomycotina</taxon>
        <taxon>Eurotiomycetes</taxon>
        <taxon>Eurotiomycetidae</taxon>
        <taxon>Eurotiales</taxon>
        <taxon>Trichocomaceae</taxon>
        <taxon>Talaromyces</taxon>
        <taxon>Talaromyces sect. Talaromyces</taxon>
    </lineage>
</organism>
<dbReference type="eggNOG" id="KOG0254">
    <property type="taxonomic scope" value="Eukaryota"/>
</dbReference>
<dbReference type="SUPFAM" id="SSF103473">
    <property type="entry name" value="MFS general substrate transporter"/>
    <property type="match status" value="1"/>
</dbReference>
<feature type="transmembrane region" description="Helical" evidence="8">
    <location>
        <begin position="131"/>
        <end position="151"/>
    </location>
</feature>
<keyword evidence="4 8" id="KW-0812">Transmembrane</keyword>
<evidence type="ECO:0000256" key="3">
    <source>
        <dbReference type="ARBA" id="ARBA00022448"/>
    </source>
</evidence>
<proteinExistence type="inferred from homology"/>
<keyword evidence="6 8" id="KW-0472">Membrane</keyword>
<dbReference type="VEuPathDB" id="FungiDB:TSTA_058570"/>
<dbReference type="GeneID" id="8106459"/>
<dbReference type="OrthoDB" id="10021397at2759"/>
<dbReference type="GO" id="GO:0022857">
    <property type="term" value="F:transmembrane transporter activity"/>
    <property type="evidence" value="ECO:0007669"/>
    <property type="project" value="InterPro"/>
</dbReference>
<dbReference type="Proteomes" id="UP000001745">
    <property type="component" value="Unassembled WGS sequence"/>
</dbReference>
<sequence length="519" mass="56695">MELDHHAIDTPSENSTSASKTPEEVKRSVTGFRWLLVCIAIFSANLLYGLDNTVVGDIQGAIADTFDDYTQLGWLGVGFTLGSVVFILPLGKAYAIFDTKWTFIGCLTMFAAGSTLCGASPNMIAMIFGRVWAGAGGAGMYLGNLNLITTLTTPQEQPRYNSLSFYLNLVIFGVMSPIYLFLLPSVPRQSERKPLTKLLELDWVGIFFSAGMQVSFILFLTFGGTQWSWGDGGNVALYVVFGFMLVAFILSQYYHPFTPRNNRLFPAEFLHDHTMIILYVLIACGGASLFVAVYYIPLYFQFVHGENGVMSAVRLLSFICFYVATILSCGFFMPKTGYWMVWYLVSGIFILVGAVLMYTVHFETETANIYGFSIVLGLGMATTQAGYAVGPTLVSPDRVAECIQFLNYGQGQSQLLGLAIASAIFQSLTSNGLLSLLEPHGYAESDILSAIAGAQSGFLQTLPSDLRTRALEVIVHSIDSIYIMVIAAGALYIVASCCLIPQKSFRSRPGKEKLTVVVA</sequence>
<dbReference type="EMBL" id="EQ962659">
    <property type="protein sequence ID" value="EED13368.1"/>
    <property type="molecule type" value="Genomic_DNA"/>
</dbReference>
<evidence type="ECO:0000313" key="9">
    <source>
        <dbReference type="EMBL" id="EED13368.1"/>
    </source>
</evidence>
<feature type="transmembrane region" description="Helical" evidence="8">
    <location>
        <begin position="163"/>
        <end position="183"/>
    </location>
</feature>
<comment type="similarity">
    <text evidence="2">Belongs to the major facilitator superfamily. TCR/Tet family.</text>
</comment>